<gene>
    <name evidence="1" type="ORF">Pmi06nite_04350</name>
</gene>
<dbReference type="AlphaFoldDB" id="A0A8J3THB0"/>
<protein>
    <submittedName>
        <fullName evidence="1">Uncharacterized protein</fullName>
    </submittedName>
</protein>
<keyword evidence="2" id="KW-1185">Reference proteome</keyword>
<organism evidence="1 2">
    <name type="scientific">Planotetraspora mira</name>
    <dbReference type="NCBI Taxonomy" id="58121"/>
    <lineage>
        <taxon>Bacteria</taxon>
        <taxon>Bacillati</taxon>
        <taxon>Actinomycetota</taxon>
        <taxon>Actinomycetes</taxon>
        <taxon>Streptosporangiales</taxon>
        <taxon>Streptosporangiaceae</taxon>
        <taxon>Planotetraspora</taxon>
    </lineage>
</organism>
<dbReference type="Proteomes" id="UP000650628">
    <property type="component" value="Unassembled WGS sequence"/>
</dbReference>
<evidence type="ECO:0000313" key="2">
    <source>
        <dbReference type="Proteomes" id="UP000650628"/>
    </source>
</evidence>
<reference evidence="1 2" key="1">
    <citation type="submission" date="2021-01" db="EMBL/GenBank/DDBJ databases">
        <title>Whole genome shotgun sequence of Planotetraspora mira NBRC 15435.</title>
        <authorList>
            <person name="Komaki H."/>
            <person name="Tamura T."/>
        </authorList>
    </citation>
    <scope>NUCLEOTIDE SEQUENCE [LARGE SCALE GENOMIC DNA]</scope>
    <source>
        <strain evidence="1 2">NBRC 15435</strain>
    </source>
</reference>
<dbReference type="EMBL" id="BOOO01000002">
    <property type="protein sequence ID" value="GII26993.1"/>
    <property type="molecule type" value="Genomic_DNA"/>
</dbReference>
<name>A0A8J3THB0_9ACTN</name>
<proteinExistence type="predicted"/>
<accession>A0A8J3THB0</accession>
<dbReference type="RefSeq" id="WP_239113511.1">
    <property type="nucleotide sequence ID" value="NZ_BOOO01000002.1"/>
</dbReference>
<comment type="caution">
    <text evidence="1">The sequence shown here is derived from an EMBL/GenBank/DDBJ whole genome shotgun (WGS) entry which is preliminary data.</text>
</comment>
<evidence type="ECO:0000313" key="1">
    <source>
        <dbReference type="EMBL" id="GII26993.1"/>
    </source>
</evidence>
<sequence length="199" mass="21873">MVDSQDSLLLQAARMCPADVRTEEAGLSVADVLDYLKYDEWEMALLLLEDLGDAHPQPPEFWSLLAEAARLMWLQRDVAWCEWRASEARVGAVLAELCLARREDGGRALSVPPGHVLKPLWDVGLRTPEGDPLFCVAGLWVEGRDPLQPGGCASVRLAPFTFEHWQLFKPGDEVTMHEGVPLVGTALIIEVIPPVASAP</sequence>